<comment type="caution">
    <text evidence="1">The sequence shown here is derived from an EMBL/GenBank/DDBJ whole genome shotgun (WGS) entry which is preliminary data.</text>
</comment>
<evidence type="ECO:0000313" key="1">
    <source>
        <dbReference type="EMBL" id="CAJ0570429.1"/>
    </source>
</evidence>
<proteinExistence type="predicted"/>
<evidence type="ECO:0000313" key="2">
    <source>
        <dbReference type="Proteomes" id="UP001177023"/>
    </source>
</evidence>
<organism evidence="1 2">
    <name type="scientific">Mesorhabditis spiculigera</name>
    <dbReference type="NCBI Taxonomy" id="96644"/>
    <lineage>
        <taxon>Eukaryota</taxon>
        <taxon>Metazoa</taxon>
        <taxon>Ecdysozoa</taxon>
        <taxon>Nematoda</taxon>
        <taxon>Chromadorea</taxon>
        <taxon>Rhabditida</taxon>
        <taxon>Rhabditina</taxon>
        <taxon>Rhabditomorpha</taxon>
        <taxon>Rhabditoidea</taxon>
        <taxon>Rhabditidae</taxon>
        <taxon>Mesorhabditinae</taxon>
        <taxon>Mesorhabditis</taxon>
    </lineage>
</organism>
<name>A0AA36FXH6_9BILA</name>
<keyword evidence="2" id="KW-1185">Reference proteome</keyword>
<accession>A0AA36FXH6</accession>
<reference evidence="1" key="1">
    <citation type="submission" date="2023-06" db="EMBL/GenBank/DDBJ databases">
        <authorList>
            <person name="Delattre M."/>
        </authorList>
    </citation>
    <scope>NUCLEOTIDE SEQUENCE</scope>
    <source>
        <strain evidence="1">AF72</strain>
    </source>
</reference>
<dbReference type="EMBL" id="CATQJA010002310">
    <property type="protein sequence ID" value="CAJ0570429.1"/>
    <property type="molecule type" value="Genomic_DNA"/>
</dbReference>
<feature type="non-terminal residue" evidence="1">
    <location>
        <position position="78"/>
    </location>
</feature>
<sequence length="78" mass="8446">MRIDRSYEAVGILSAAGGTATEECVWYSHTSRQCEARGRKRRDTVECVVDDDCDSAPAKCIKFSDGDGGESARCVVVV</sequence>
<protein>
    <submittedName>
        <fullName evidence="1">Uncharacterized protein</fullName>
    </submittedName>
</protein>
<gene>
    <name evidence="1" type="ORF">MSPICULIGERA_LOCUS8869</name>
</gene>
<dbReference type="AlphaFoldDB" id="A0AA36FXH6"/>
<dbReference type="Proteomes" id="UP001177023">
    <property type="component" value="Unassembled WGS sequence"/>
</dbReference>